<name>A0A6A6LIX6_HEVBR</name>
<dbReference type="Proteomes" id="UP000467840">
    <property type="component" value="Chromosome 4"/>
</dbReference>
<keyword evidence="1" id="KW-0472">Membrane</keyword>
<gene>
    <name evidence="2" type="ORF">GH714_007687</name>
</gene>
<comment type="caution">
    <text evidence="2">The sequence shown here is derived from an EMBL/GenBank/DDBJ whole genome shotgun (WGS) entry which is preliminary data.</text>
</comment>
<evidence type="ECO:0000313" key="2">
    <source>
        <dbReference type="EMBL" id="KAF2300053.1"/>
    </source>
</evidence>
<dbReference type="PANTHER" id="PTHR35986">
    <property type="entry name" value="EXPRESSED PROTEIN"/>
    <property type="match status" value="1"/>
</dbReference>
<keyword evidence="1" id="KW-0812">Transmembrane</keyword>
<dbReference type="PANTHER" id="PTHR35986:SF1">
    <property type="entry name" value="OS10G0430800 PROTEIN"/>
    <property type="match status" value="1"/>
</dbReference>
<proteinExistence type="predicted"/>
<protein>
    <submittedName>
        <fullName evidence="2">Uncharacterized protein</fullName>
    </submittedName>
</protein>
<evidence type="ECO:0000256" key="1">
    <source>
        <dbReference type="SAM" id="Phobius"/>
    </source>
</evidence>
<organism evidence="2 3">
    <name type="scientific">Hevea brasiliensis</name>
    <name type="common">Para rubber tree</name>
    <name type="synonym">Siphonia brasiliensis</name>
    <dbReference type="NCBI Taxonomy" id="3981"/>
    <lineage>
        <taxon>Eukaryota</taxon>
        <taxon>Viridiplantae</taxon>
        <taxon>Streptophyta</taxon>
        <taxon>Embryophyta</taxon>
        <taxon>Tracheophyta</taxon>
        <taxon>Spermatophyta</taxon>
        <taxon>Magnoliopsida</taxon>
        <taxon>eudicotyledons</taxon>
        <taxon>Gunneridae</taxon>
        <taxon>Pentapetalae</taxon>
        <taxon>rosids</taxon>
        <taxon>fabids</taxon>
        <taxon>Malpighiales</taxon>
        <taxon>Euphorbiaceae</taxon>
        <taxon>Crotonoideae</taxon>
        <taxon>Micrandreae</taxon>
        <taxon>Hevea</taxon>
    </lineage>
</organism>
<keyword evidence="1" id="KW-1133">Transmembrane helix</keyword>
<reference evidence="2 3" key="1">
    <citation type="journal article" date="2020" name="Mol. Plant">
        <title>The Chromosome-Based Rubber Tree Genome Provides New Insights into Spurge Genome Evolution and Rubber Biosynthesis.</title>
        <authorList>
            <person name="Liu J."/>
            <person name="Shi C."/>
            <person name="Shi C.C."/>
            <person name="Li W."/>
            <person name="Zhang Q.J."/>
            <person name="Zhang Y."/>
            <person name="Li K."/>
            <person name="Lu H.F."/>
            <person name="Shi C."/>
            <person name="Zhu S.T."/>
            <person name="Xiao Z.Y."/>
            <person name="Nan H."/>
            <person name="Yue Y."/>
            <person name="Zhu X.G."/>
            <person name="Wu Y."/>
            <person name="Hong X.N."/>
            <person name="Fan G.Y."/>
            <person name="Tong Y."/>
            <person name="Zhang D."/>
            <person name="Mao C.L."/>
            <person name="Liu Y.L."/>
            <person name="Hao S.J."/>
            <person name="Liu W.Q."/>
            <person name="Lv M.Q."/>
            <person name="Zhang H.B."/>
            <person name="Liu Y."/>
            <person name="Hu-Tang G.R."/>
            <person name="Wang J.P."/>
            <person name="Wang J.H."/>
            <person name="Sun Y.H."/>
            <person name="Ni S.B."/>
            <person name="Chen W.B."/>
            <person name="Zhang X.C."/>
            <person name="Jiao Y.N."/>
            <person name="Eichler E.E."/>
            <person name="Li G.H."/>
            <person name="Liu X."/>
            <person name="Gao L.Z."/>
        </authorList>
    </citation>
    <scope>NUCLEOTIDE SEQUENCE [LARGE SCALE GENOMIC DNA]</scope>
    <source>
        <strain evidence="3">cv. GT1</strain>
        <tissue evidence="2">Leaf</tissue>
    </source>
</reference>
<accession>A0A6A6LIX6</accession>
<dbReference type="EMBL" id="JAAGAX010000010">
    <property type="protein sequence ID" value="KAF2300053.1"/>
    <property type="molecule type" value="Genomic_DNA"/>
</dbReference>
<keyword evidence="3" id="KW-1185">Reference proteome</keyword>
<dbReference type="AlphaFoldDB" id="A0A6A6LIX6"/>
<sequence length="86" mass="9527">MHPCNEIGFLLSMLNVKVYHTTGFLLISGLLAATWKLSRFARVSLSGGAAAFVGMRRFNKAINSCLDHILDLDGSRMQRELANIMD</sequence>
<evidence type="ECO:0000313" key="3">
    <source>
        <dbReference type="Proteomes" id="UP000467840"/>
    </source>
</evidence>
<feature type="transmembrane region" description="Helical" evidence="1">
    <location>
        <begin position="18"/>
        <end position="35"/>
    </location>
</feature>